<reference evidence="2" key="2">
    <citation type="journal article" date="2017" name="PLoS ONE">
        <title>Genomic and phenotypic characterisation of fluoroquinolone resistance mechanisms in Enterobacteriaceae in Durban, South Africa.</title>
        <authorList>
            <person name="Osei Sekyere J."/>
            <person name="Amoako D.G."/>
        </authorList>
    </citation>
    <scope>NUCLEOTIDE SEQUENCE</scope>
    <source>
        <strain evidence="2">ST435:939705067</strain>
    </source>
</reference>
<comment type="caution">
    <text evidence="1">The sequence shown here is derived from an EMBL/GenBank/DDBJ whole genome shotgun (WGS) entry which is preliminary data.</text>
</comment>
<evidence type="ECO:0000313" key="2">
    <source>
        <dbReference type="EMBL" id="OEH08946.1"/>
    </source>
</evidence>
<accession>A0A1T1G2L7</accession>
<dbReference type="AlphaFoldDB" id="A0A1D3BBN6"/>
<reference evidence="2 3" key="1">
    <citation type="submission" date="2016-04" db="EMBL/GenBank/DDBJ databases">
        <authorList>
            <person name="Osei Sekyere J."/>
            <person name="Sivertsen A."/>
            <person name="Pedersen A.T."/>
            <person name="Sundsfjord A."/>
        </authorList>
    </citation>
    <scope>NUCLEOTIDE SEQUENCE [LARGE SCALE GENOMIC DNA]</scope>
    <source>
        <strain evidence="2 3">ST435:939705067</strain>
    </source>
</reference>
<sequence length="311" mass="36131">MLRIPDSDWQTVDGVPQLSVAFLRKMTPQATRFTQWAQRTHAKLLKAPENVLSCCTSGLIDGEIPDKNGWIPAGDALALLTYSIHSSQNGLLIDAIELKSGLKLPVRSGESRLEGQFGVKLHDLIVELRQQPRFTSYELERQKQIGPYRVDFFLTEQWYTDMAKGKTAKRQFIIEFDEEAHRTTRYQFNDKRRDRWLRKNLHGTKLIRVRHAEQEVWLEAVRQLKRFVSLEDCYSHCLRMACISLSDSTLKISSESARKAYDAAHNECIFLLKSPRQPLSEMGKLLDRLTIPFDKRRDIYFQRAKLRSYGI</sequence>
<evidence type="ECO:0000313" key="3">
    <source>
        <dbReference type="Proteomes" id="UP000050495"/>
    </source>
</evidence>
<dbReference type="Gene3D" id="3.40.960.10">
    <property type="entry name" value="VSR Endonuclease"/>
    <property type="match status" value="1"/>
</dbReference>
<evidence type="ECO:0000313" key="4">
    <source>
        <dbReference type="Proteomes" id="UP000641429"/>
    </source>
</evidence>
<dbReference type="EMBL" id="LJEY02000224">
    <property type="protein sequence ID" value="OEH08946.1"/>
    <property type="molecule type" value="Genomic_DNA"/>
</dbReference>
<name>A0A1D3BBN6_ENTAS</name>
<proteinExistence type="predicted"/>
<dbReference type="Proteomes" id="UP000641429">
    <property type="component" value="Unassembled WGS sequence"/>
</dbReference>
<dbReference type="Proteomes" id="UP000050495">
    <property type="component" value="Unassembled WGS sequence"/>
</dbReference>
<reference evidence="1" key="3">
    <citation type="submission" date="2020-12" db="EMBL/GenBank/DDBJ databases">
        <title>Molecular epidemiology of VIM- metallo-b-lactamase-producing Enterobacter cloacae complex isolated in France between 2015 and 2018.</title>
        <authorList>
            <person name="Emeraud C."/>
            <person name="Petit C."/>
            <person name="Bonnin R."/>
            <person name="Naas T."/>
            <person name="Dortet L."/>
        </authorList>
    </citation>
    <scope>NUCLEOTIDE SEQUENCE</scope>
    <source>
        <strain evidence="1">170C2</strain>
    </source>
</reference>
<dbReference type="RefSeq" id="WP_057060400.1">
    <property type="nucleotide sequence ID" value="NZ_BEEV01000076.1"/>
</dbReference>
<evidence type="ECO:0000313" key="1">
    <source>
        <dbReference type="EMBL" id="MBJ6595714.1"/>
    </source>
</evidence>
<gene>
    <name evidence="2" type="ORF">AN696_0224990</name>
    <name evidence="1" type="ORF">JGT27_08405</name>
</gene>
<dbReference type="EMBL" id="JAELXN010000023">
    <property type="protein sequence ID" value="MBJ6595714.1"/>
    <property type="molecule type" value="Genomic_DNA"/>
</dbReference>
<protein>
    <submittedName>
        <fullName evidence="1">Uncharacterized protein</fullName>
    </submittedName>
</protein>
<dbReference type="OrthoDB" id="5592068at2"/>
<organism evidence="1 4">
    <name type="scientific">Enterobacter asburiae</name>
    <dbReference type="NCBI Taxonomy" id="61645"/>
    <lineage>
        <taxon>Bacteria</taxon>
        <taxon>Pseudomonadati</taxon>
        <taxon>Pseudomonadota</taxon>
        <taxon>Gammaproteobacteria</taxon>
        <taxon>Enterobacterales</taxon>
        <taxon>Enterobacteriaceae</taxon>
        <taxon>Enterobacter</taxon>
        <taxon>Enterobacter cloacae complex</taxon>
    </lineage>
</organism>
<accession>A0A1D3BBN6</accession>